<name>A0A0P8YD36_DROAN</name>
<gene>
    <name evidence="11" type="primary">Dana\GF11371</name>
    <name evidence="11" type="synonym">dana_GLEANR_11434</name>
    <name evidence="11" type="ORF">GF11371</name>
</gene>
<feature type="compositionally biased region" description="Basic and acidic residues" evidence="7">
    <location>
        <begin position="404"/>
        <end position="423"/>
    </location>
</feature>
<dbReference type="SUPFAM" id="SSF57756">
    <property type="entry name" value="Retrovirus zinc finger-like domains"/>
    <property type="match status" value="1"/>
</dbReference>
<protein>
    <submittedName>
        <fullName evidence="11">Uncharacterized protein, isoform D</fullName>
    </submittedName>
</protein>
<dbReference type="Gene3D" id="3.30.40.10">
    <property type="entry name" value="Zinc/RING finger domain, C3HC4 (zinc finger)"/>
    <property type="match status" value="1"/>
</dbReference>
<feature type="compositionally biased region" description="Polar residues" evidence="7">
    <location>
        <begin position="394"/>
        <end position="403"/>
    </location>
</feature>
<keyword evidence="12" id="KW-1185">Reference proteome</keyword>
<keyword evidence="3 6" id="KW-0863">Zinc-finger</keyword>
<comment type="subcellular location">
    <subcellularLocation>
        <location evidence="1">Nucleus</location>
    </subcellularLocation>
</comment>
<dbReference type="Pfam" id="PF08783">
    <property type="entry name" value="DWNN"/>
    <property type="match status" value="1"/>
</dbReference>
<keyword evidence="4" id="KW-0862">Zinc</keyword>
<dbReference type="Gene3D" id="3.10.20.90">
    <property type="entry name" value="Phosphatidylinositol 3-kinase Catalytic Subunit, Chain A, domain 1"/>
    <property type="match status" value="1"/>
</dbReference>
<dbReference type="InterPro" id="IPR014891">
    <property type="entry name" value="DWNN_domain"/>
</dbReference>
<feature type="compositionally biased region" description="Basic and acidic residues" evidence="7">
    <location>
        <begin position="324"/>
        <end position="349"/>
    </location>
</feature>
<dbReference type="InterPro" id="IPR033489">
    <property type="entry name" value="RBBP6"/>
</dbReference>
<proteinExistence type="predicted"/>
<feature type="compositionally biased region" description="Acidic residues" evidence="7">
    <location>
        <begin position="314"/>
        <end position="323"/>
    </location>
</feature>
<evidence type="ECO:0000256" key="3">
    <source>
        <dbReference type="ARBA" id="ARBA00022771"/>
    </source>
</evidence>
<dbReference type="GO" id="GO:0008270">
    <property type="term" value="F:zinc ion binding"/>
    <property type="evidence" value="ECO:0007669"/>
    <property type="project" value="UniProtKB-KW"/>
</dbReference>
<dbReference type="GO" id="GO:0006511">
    <property type="term" value="P:ubiquitin-dependent protein catabolic process"/>
    <property type="evidence" value="ECO:0007669"/>
    <property type="project" value="TreeGrafter"/>
</dbReference>
<dbReference type="GO" id="GO:0061630">
    <property type="term" value="F:ubiquitin protein ligase activity"/>
    <property type="evidence" value="ECO:0007669"/>
    <property type="project" value="InterPro"/>
</dbReference>
<feature type="domain" description="CCHC-type" evidence="9">
    <location>
        <begin position="153"/>
        <end position="168"/>
    </location>
</feature>
<dbReference type="GO" id="GO:0006397">
    <property type="term" value="P:mRNA processing"/>
    <property type="evidence" value="ECO:0007669"/>
    <property type="project" value="InterPro"/>
</dbReference>
<accession>A0A0P8YD36</accession>
<dbReference type="InterPro" id="IPR013083">
    <property type="entry name" value="Znf_RING/FYVE/PHD"/>
</dbReference>
<dbReference type="Proteomes" id="UP000007801">
    <property type="component" value="Unassembled WGS sequence"/>
</dbReference>
<keyword evidence="5" id="KW-0539">Nucleus</keyword>
<dbReference type="InterPro" id="IPR036875">
    <property type="entry name" value="Znf_CCHC_sf"/>
</dbReference>
<dbReference type="Pfam" id="PF13923">
    <property type="entry name" value="zf-C3HC4_2"/>
    <property type="match status" value="1"/>
</dbReference>
<dbReference type="SUPFAM" id="SSF57850">
    <property type="entry name" value="RING/U-box"/>
    <property type="match status" value="1"/>
</dbReference>
<dbReference type="PANTHER" id="PTHR15439">
    <property type="entry name" value="RETINOBLASTOMA-BINDING PROTEIN 6"/>
    <property type="match status" value="1"/>
</dbReference>
<dbReference type="SMR" id="A0A0P8YD36"/>
<evidence type="ECO:0000256" key="7">
    <source>
        <dbReference type="SAM" id="MobiDB-lite"/>
    </source>
</evidence>
<dbReference type="GO" id="GO:0005634">
    <property type="term" value="C:nucleus"/>
    <property type="evidence" value="ECO:0007669"/>
    <property type="project" value="UniProtKB-SubCell"/>
</dbReference>
<dbReference type="PROSITE" id="PS50158">
    <property type="entry name" value="ZF_CCHC"/>
    <property type="match status" value="1"/>
</dbReference>
<evidence type="ECO:0000259" key="9">
    <source>
        <dbReference type="PROSITE" id="PS50158"/>
    </source>
</evidence>
<evidence type="ECO:0000256" key="2">
    <source>
        <dbReference type="ARBA" id="ARBA00022723"/>
    </source>
</evidence>
<dbReference type="InterPro" id="IPR025829">
    <property type="entry name" value="Zn_knuckle_CX2CX3GHX4C"/>
</dbReference>
<evidence type="ECO:0000256" key="1">
    <source>
        <dbReference type="ARBA" id="ARBA00004123"/>
    </source>
</evidence>
<evidence type="ECO:0000313" key="12">
    <source>
        <dbReference type="Proteomes" id="UP000007801"/>
    </source>
</evidence>
<dbReference type="Gene3D" id="4.10.60.10">
    <property type="entry name" value="Zinc finger, CCHC-type"/>
    <property type="match status" value="1"/>
</dbReference>
<dbReference type="CDD" id="cd16620">
    <property type="entry name" value="vRING-HC-C4C4_RBBP6"/>
    <property type="match status" value="1"/>
</dbReference>
<feature type="domain" description="RING-type" evidence="8">
    <location>
        <begin position="216"/>
        <end position="257"/>
    </location>
</feature>
<dbReference type="PANTHER" id="PTHR15439:SF0">
    <property type="entry name" value="CELL DIVISION CYCLE AND APOPTOSIS REGULATOR PROTEIN 1-RELATED"/>
    <property type="match status" value="1"/>
</dbReference>
<feature type="compositionally biased region" description="Basic and acidic residues" evidence="7">
    <location>
        <begin position="358"/>
        <end position="370"/>
    </location>
</feature>
<sequence>MSVHYKFKSTLNFDTITFDGLHISVGDLKREIVQQKRLGKVIDFDLQITNAQSKEEYKEDGTLIPKNTTLIISRIPIAHPPKKGWEPPSAENAFTAAPTNKQDNFNMDLSKMQGSEEDKIQAMMMQSTVDYDPKTYHRIKGQSQVGEVPASYRCNKCKKSGHWIKNCPYILGKDQQEVKRNTGIPRSFRDKPEAEQEAQFVVPAELNQEIPEDLICGICRDLFVDAVMIPCCGSSFCDDCVRTSLLESEDSECPDCKEKNCSPGSLIPNRFLRNSVNAFKNETGYKISNVKSAVKNEEKPPVEKEKEKEKEEEPPVVEPEPEEPEKPEKVEKPEETETNGKKEQPKSESPEPTLAVEEPPKEKEKDKYDSDYEDNITIKMPQPAADSAPISRKASPNYSQKTSESSHRREPKSEYASEHDKHRPSSKSESGKSERSLLPTPIGMHMNYQGHMMGEEERRAEEARRSNAYKPSYMPMQRGPPPMHMMGHHIPPCNNGYNSMGQRPPLR</sequence>
<dbReference type="InterPro" id="IPR001841">
    <property type="entry name" value="Znf_RING"/>
</dbReference>
<evidence type="ECO:0000256" key="4">
    <source>
        <dbReference type="ARBA" id="ARBA00022833"/>
    </source>
</evidence>
<evidence type="ECO:0000259" key="10">
    <source>
        <dbReference type="PROSITE" id="PS51282"/>
    </source>
</evidence>
<feature type="region of interest" description="Disordered" evidence="7">
    <location>
        <begin position="293"/>
        <end position="507"/>
    </location>
</feature>
<evidence type="ECO:0000259" key="8">
    <source>
        <dbReference type="PROSITE" id="PS50089"/>
    </source>
</evidence>
<dbReference type="GO" id="GO:0006915">
    <property type="term" value="P:apoptotic process"/>
    <property type="evidence" value="ECO:0007669"/>
    <property type="project" value="EnsemblMetazoa"/>
</dbReference>
<dbReference type="GO" id="GO:0035736">
    <property type="term" value="P:cell proliferation involved in compound eye morphogenesis"/>
    <property type="evidence" value="ECO:0007669"/>
    <property type="project" value="EnsemblMetazoa"/>
</dbReference>
<evidence type="ECO:0000256" key="6">
    <source>
        <dbReference type="PROSITE-ProRule" id="PRU00047"/>
    </source>
</evidence>
<dbReference type="SMART" id="SM01180">
    <property type="entry name" value="DWNN"/>
    <property type="match status" value="1"/>
</dbReference>
<feature type="compositionally biased region" description="Basic and acidic residues" evidence="7">
    <location>
        <begin position="294"/>
        <end position="313"/>
    </location>
</feature>
<dbReference type="AlphaFoldDB" id="A0A0P8YD36"/>
<evidence type="ECO:0000313" key="11">
    <source>
        <dbReference type="EMBL" id="KPU76879.1"/>
    </source>
</evidence>
<dbReference type="GO" id="GO:0003676">
    <property type="term" value="F:nucleic acid binding"/>
    <property type="evidence" value="ECO:0007669"/>
    <property type="project" value="InterPro"/>
</dbReference>
<dbReference type="OrthoDB" id="106784at2759"/>
<reference evidence="11 12" key="1">
    <citation type="journal article" date="2007" name="Nature">
        <title>Evolution of genes and genomes on the Drosophila phylogeny.</title>
        <authorList>
            <consortium name="Drosophila 12 Genomes Consortium"/>
            <person name="Clark A.G."/>
            <person name="Eisen M.B."/>
            <person name="Smith D.R."/>
            <person name="Bergman C.M."/>
            <person name="Oliver B."/>
            <person name="Markow T.A."/>
            <person name="Kaufman T.C."/>
            <person name="Kellis M."/>
            <person name="Gelbart W."/>
            <person name="Iyer V.N."/>
            <person name="Pollard D.A."/>
            <person name="Sackton T.B."/>
            <person name="Larracuente A.M."/>
            <person name="Singh N.D."/>
            <person name="Abad J.P."/>
            <person name="Abt D.N."/>
            <person name="Adryan B."/>
            <person name="Aguade M."/>
            <person name="Akashi H."/>
            <person name="Anderson W.W."/>
            <person name="Aquadro C.F."/>
            <person name="Ardell D.H."/>
            <person name="Arguello R."/>
            <person name="Artieri C.G."/>
            <person name="Barbash D.A."/>
            <person name="Barker D."/>
            <person name="Barsanti P."/>
            <person name="Batterham P."/>
            <person name="Batzoglou S."/>
            <person name="Begun D."/>
            <person name="Bhutkar A."/>
            <person name="Blanco E."/>
            <person name="Bosak S.A."/>
            <person name="Bradley R.K."/>
            <person name="Brand A.D."/>
            <person name="Brent M.R."/>
            <person name="Brooks A.N."/>
            <person name="Brown R.H."/>
            <person name="Butlin R.K."/>
            <person name="Caggese C."/>
            <person name="Calvi B.R."/>
            <person name="Bernardo de Carvalho A."/>
            <person name="Caspi A."/>
            <person name="Castrezana S."/>
            <person name="Celniker S.E."/>
            <person name="Chang J.L."/>
            <person name="Chapple C."/>
            <person name="Chatterji S."/>
            <person name="Chinwalla A."/>
            <person name="Civetta A."/>
            <person name="Clifton S.W."/>
            <person name="Comeron J.M."/>
            <person name="Costello J.C."/>
            <person name="Coyne J.A."/>
            <person name="Daub J."/>
            <person name="David R.G."/>
            <person name="Delcher A.L."/>
            <person name="Delehaunty K."/>
            <person name="Do C.B."/>
            <person name="Ebling H."/>
            <person name="Edwards K."/>
            <person name="Eickbush T."/>
            <person name="Evans J.D."/>
            <person name="Filipski A."/>
            <person name="Findeiss S."/>
            <person name="Freyhult E."/>
            <person name="Fulton L."/>
            <person name="Fulton R."/>
            <person name="Garcia A.C."/>
            <person name="Gardiner A."/>
            <person name="Garfield D.A."/>
            <person name="Garvin B.E."/>
            <person name="Gibson G."/>
            <person name="Gilbert D."/>
            <person name="Gnerre S."/>
            <person name="Godfrey J."/>
            <person name="Good R."/>
            <person name="Gotea V."/>
            <person name="Gravely B."/>
            <person name="Greenberg A.J."/>
            <person name="Griffiths-Jones S."/>
            <person name="Gross S."/>
            <person name="Guigo R."/>
            <person name="Gustafson E.A."/>
            <person name="Haerty W."/>
            <person name="Hahn M.W."/>
            <person name="Halligan D.L."/>
            <person name="Halpern A.L."/>
            <person name="Halter G.M."/>
            <person name="Han M.V."/>
            <person name="Heger A."/>
            <person name="Hillier L."/>
            <person name="Hinrichs A.S."/>
            <person name="Holmes I."/>
            <person name="Hoskins R.A."/>
            <person name="Hubisz M.J."/>
            <person name="Hultmark D."/>
            <person name="Huntley M.A."/>
            <person name="Jaffe D.B."/>
            <person name="Jagadeeshan S."/>
            <person name="Jeck W.R."/>
            <person name="Johnson J."/>
            <person name="Jones C.D."/>
            <person name="Jordan W.C."/>
            <person name="Karpen G.H."/>
            <person name="Kataoka E."/>
            <person name="Keightley P.D."/>
            <person name="Kheradpour P."/>
            <person name="Kirkness E.F."/>
            <person name="Koerich L.B."/>
            <person name="Kristiansen K."/>
            <person name="Kudrna D."/>
            <person name="Kulathinal R.J."/>
            <person name="Kumar S."/>
            <person name="Kwok R."/>
            <person name="Lander E."/>
            <person name="Langley C.H."/>
            <person name="Lapoint R."/>
            <person name="Lazzaro B.P."/>
            <person name="Lee S.J."/>
            <person name="Levesque L."/>
            <person name="Li R."/>
            <person name="Lin C.F."/>
            <person name="Lin M.F."/>
            <person name="Lindblad-Toh K."/>
            <person name="Llopart A."/>
            <person name="Long M."/>
            <person name="Low L."/>
            <person name="Lozovsky E."/>
            <person name="Lu J."/>
            <person name="Luo M."/>
            <person name="Machado C.A."/>
            <person name="Makalowski W."/>
            <person name="Marzo M."/>
            <person name="Matsuda M."/>
            <person name="Matzkin L."/>
            <person name="McAllister B."/>
            <person name="McBride C.S."/>
            <person name="McKernan B."/>
            <person name="McKernan K."/>
            <person name="Mendez-Lago M."/>
            <person name="Minx P."/>
            <person name="Mollenhauer M.U."/>
            <person name="Montooth K."/>
            <person name="Mount S.M."/>
            <person name="Mu X."/>
            <person name="Myers E."/>
            <person name="Negre B."/>
            <person name="Newfeld S."/>
            <person name="Nielsen R."/>
            <person name="Noor M.A."/>
            <person name="O'Grady P."/>
            <person name="Pachter L."/>
            <person name="Papaceit M."/>
            <person name="Parisi M.J."/>
            <person name="Parisi M."/>
            <person name="Parts L."/>
            <person name="Pedersen J.S."/>
            <person name="Pesole G."/>
            <person name="Phillippy A.M."/>
            <person name="Ponting C.P."/>
            <person name="Pop M."/>
            <person name="Porcelli D."/>
            <person name="Powell J.R."/>
            <person name="Prohaska S."/>
            <person name="Pruitt K."/>
            <person name="Puig M."/>
            <person name="Quesneville H."/>
            <person name="Ram K.R."/>
            <person name="Rand D."/>
            <person name="Rasmussen M.D."/>
            <person name="Reed L.K."/>
            <person name="Reenan R."/>
            <person name="Reily A."/>
            <person name="Remington K.A."/>
            <person name="Rieger T.T."/>
            <person name="Ritchie M.G."/>
            <person name="Robin C."/>
            <person name="Rogers Y.H."/>
            <person name="Rohde C."/>
            <person name="Rozas J."/>
            <person name="Rubenfield M.J."/>
            <person name="Ruiz A."/>
            <person name="Russo S."/>
            <person name="Salzberg S.L."/>
            <person name="Sanchez-Gracia A."/>
            <person name="Saranga D.J."/>
            <person name="Sato H."/>
            <person name="Schaeffer S.W."/>
            <person name="Schatz M.C."/>
            <person name="Schlenke T."/>
            <person name="Schwartz R."/>
            <person name="Segarra C."/>
            <person name="Singh R.S."/>
            <person name="Sirot L."/>
            <person name="Sirota M."/>
            <person name="Sisneros N.B."/>
            <person name="Smith C.D."/>
            <person name="Smith T.F."/>
            <person name="Spieth J."/>
            <person name="Stage D.E."/>
            <person name="Stark A."/>
            <person name="Stephan W."/>
            <person name="Strausberg R.L."/>
            <person name="Strempel S."/>
            <person name="Sturgill D."/>
            <person name="Sutton G."/>
            <person name="Sutton G.G."/>
            <person name="Tao W."/>
            <person name="Teichmann S."/>
            <person name="Tobari Y.N."/>
            <person name="Tomimura Y."/>
            <person name="Tsolas J.M."/>
            <person name="Valente V.L."/>
            <person name="Venter E."/>
            <person name="Venter J.C."/>
            <person name="Vicario S."/>
            <person name="Vieira F.G."/>
            <person name="Vilella A.J."/>
            <person name="Villasante A."/>
            <person name="Walenz B."/>
            <person name="Wang J."/>
            <person name="Wasserman M."/>
            <person name="Watts T."/>
            <person name="Wilson D."/>
            <person name="Wilson R.K."/>
            <person name="Wing R.A."/>
            <person name="Wolfner M.F."/>
            <person name="Wong A."/>
            <person name="Wong G.K."/>
            <person name="Wu C.I."/>
            <person name="Wu G."/>
            <person name="Yamamoto D."/>
            <person name="Yang H.P."/>
            <person name="Yang S.P."/>
            <person name="Yorke J.A."/>
            <person name="Yoshida K."/>
            <person name="Zdobnov E."/>
            <person name="Zhang P."/>
            <person name="Zhang Y."/>
            <person name="Zimin A.V."/>
            <person name="Baldwin J."/>
            <person name="Abdouelleil A."/>
            <person name="Abdulkadir J."/>
            <person name="Abebe A."/>
            <person name="Abera B."/>
            <person name="Abreu J."/>
            <person name="Acer S.C."/>
            <person name="Aftuck L."/>
            <person name="Alexander A."/>
            <person name="An P."/>
            <person name="Anderson E."/>
            <person name="Anderson S."/>
            <person name="Arachi H."/>
            <person name="Azer M."/>
            <person name="Bachantsang P."/>
            <person name="Barry A."/>
            <person name="Bayul T."/>
            <person name="Berlin A."/>
            <person name="Bessette D."/>
            <person name="Bloom T."/>
            <person name="Blye J."/>
            <person name="Boguslavskiy L."/>
            <person name="Bonnet C."/>
            <person name="Boukhgalter B."/>
            <person name="Bourzgui I."/>
            <person name="Brown A."/>
            <person name="Cahill P."/>
            <person name="Channer S."/>
            <person name="Cheshatsang Y."/>
            <person name="Chuda L."/>
            <person name="Citroen M."/>
            <person name="Collymore A."/>
            <person name="Cooke P."/>
            <person name="Costello M."/>
            <person name="D'Aco K."/>
            <person name="Daza R."/>
            <person name="De Haan G."/>
            <person name="DeGray S."/>
            <person name="DeMaso C."/>
            <person name="Dhargay N."/>
            <person name="Dooley K."/>
            <person name="Dooley E."/>
            <person name="Doricent M."/>
            <person name="Dorje P."/>
            <person name="Dorjee K."/>
            <person name="Dupes A."/>
            <person name="Elong R."/>
            <person name="Falk J."/>
            <person name="Farina A."/>
            <person name="Faro S."/>
            <person name="Ferguson D."/>
            <person name="Fisher S."/>
            <person name="Foley C.D."/>
            <person name="Franke A."/>
            <person name="Friedrich D."/>
            <person name="Gadbois L."/>
            <person name="Gearin G."/>
            <person name="Gearin C.R."/>
            <person name="Giannoukos G."/>
            <person name="Goode T."/>
            <person name="Graham J."/>
            <person name="Grandbois E."/>
            <person name="Grewal S."/>
            <person name="Gyaltsen K."/>
            <person name="Hafez N."/>
            <person name="Hagos B."/>
            <person name="Hall J."/>
            <person name="Henson C."/>
            <person name="Hollinger A."/>
            <person name="Honan T."/>
            <person name="Huard M.D."/>
            <person name="Hughes L."/>
            <person name="Hurhula B."/>
            <person name="Husby M.E."/>
            <person name="Kamat A."/>
            <person name="Kanga B."/>
            <person name="Kashin S."/>
            <person name="Khazanovich D."/>
            <person name="Kisner P."/>
            <person name="Lance K."/>
            <person name="Lara M."/>
            <person name="Lee W."/>
            <person name="Lennon N."/>
            <person name="Letendre F."/>
            <person name="LeVine R."/>
            <person name="Lipovsky A."/>
            <person name="Liu X."/>
            <person name="Liu J."/>
            <person name="Liu S."/>
            <person name="Lokyitsang T."/>
            <person name="Lokyitsang Y."/>
            <person name="Lubonja R."/>
            <person name="Lui A."/>
            <person name="MacDonald P."/>
            <person name="Magnisalis V."/>
            <person name="Maru K."/>
            <person name="Matthews C."/>
            <person name="McCusker W."/>
            <person name="McDonough S."/>
            <person name="Mehta T."/>
            <person name="Meldrim J."/>
            <person name="Meneus L."/>
            <person name="Mihai O."/>
            <person name="Mihalev A."/>
            <person name="Mihova T."/>
            <person name="Mittelman R."/>
            <person name="Mlenga V."/>
            <person name="Montmayeur A."/>
            <person name="Mulrain L."/>
            <person name="Navidi A."/>
            <person name="Naylor J."/>
            <person name="Negash T."/>
            <person name="Nguyen T."/>
            <person name="Nguyen N."/>
            <person name="Nicol R."/>
            <person name="Norbu C."/>
            <person name="Norbu N."/>
            <person name="Novod N."/>
            <person name="O'Neill B."/>
            <person name="Osman S."/>
            <person name="Markiewicz E."/>
            <person name="Oyono O.L."/>
            <person name="Patti C."/>
            <person name="Phunkhang P."/>
            <person name="Pierre F."/>
            <person name="Priest M."/>
            <person name="Raghuraman S."/>
            <person name="Rege F."/>
            <person name="Reyes R."/>
            <person name="Rise C."/>
            <person name="Rogov P."/>
            <person name="Ross K."/>
            <person name="Ryan E."/>
            <person name="Settipalli S."/>
            <person name="Shea T."/>
            <person name="Sherpa N."/>
            <person name="Shi L."/>
            <person name="Shih D."/>
            <person name="Sparrow T."/>
            <person name="Spaulding J."/>
            <person name="Stalker J."/>
            <person name="Stange-Thomann N."/>
            <person name="Stavropoulos S."/>
            <person name="Stone C."/>
            <person name="Strader C."/>
            <person name="Tesfaye S."/>
            <person name="Thomson T."/>
            <person name="Thoulutsang Y."/>
            <person name="Thoulutsang D."/>
            <person name="Topham K."/>
            <person name="Topping I."/>
            <person name="Tsamla T."/>
            <person name="Vassiliev H."/>
            <person name="Vo A."/>
            <person name="Wangchuk T."/>
            <person name="Wangdi T."/>
            <person name="Weiand M."/>
            <person name="Wilkinson J."/>
            <person name="Wilson A."/>
            <person name="Yadav S."/>
            <person name="Young G."/>
            <person name="Yu Q."/>
            <person name="Zembek L."/>
            <person name="Zhong D."/>
            <person name="Zimmer A."/>
            <person name="Zwirko Z."/>
            <person name="Jaffe D.B."/>
            <person name="Alvarez P."/>
            <person name="Brockman W."/>
            <person name="Butler J."/>
            <person name="Chin C."/>
            <person name="Gnerre S."/>
            <person name="Grabherr M."/>
            <person name="Kleber M."/>
            <person name="Mauceli E."/>
            <person name="MacCallum I."/>
        </authorList>
    </citation>
    <scope>NUCLEOTIDE SEQUENCE [LARGE SCALE GENOMIC DNA]</scope>
    <source>
        <strain evidence="12">Tucson 14024-0371.13</strain>
    </source>
</reference>
<dbReference type="FunFam" id="3.10.20.90:FF:000070">
    <property type="entry name" value="E3 ubiquitin-protein ligase RBBP6 isoform X2"/>
    <property type="match status" value="1"/>
</dbReference>
<dbReference type="EMBL" id="CH902619">
    <property type="protein sequence ID" value="KPU76879.1"/>
    <property type="molecule type" value="Genomic_DNA"/>
</dbReference>
<feature type="domain" description="DWNN" evidence="10">
    <location>
        <begin position="3"/>
        <end position="76"/>
    </location>
</feature>
<dbReference type="PROSITE" id="PS51282">
    <property type="entry name" value="DWNN"/>
    <property type="match status" value="1"/>
</dbReference>
<dbReference type="InterPro" id="IPR001878">
    <property type="entry name" value="Znf_CCHC"/>
</dbReference>
<evidence type="ECO:0000256" key="5">
    <source>
        <dbReference type="ARBA" id="ARBA00023242"/>
    </source>
</evidence>
<keyword evidence="2" id="KW-0479">Metal-binding</keyword>
<dbReference type="GO" id="GO:0016567">
    <property type="term" value="P:protein ubiquitination"/>
    <property type="evidence" value="ECO:0007669"/>
    <property type="project" value="InterPro"/>
</dbReference>
<dbReference type="Pfam" id="PF13696">
    <property type="entry name" value="zf-CCHC_2"/>
    <property type="match status" value="1"/>
</dbReference>
<organism evidence="11 12">
    <name type="scientific">Drosophila ananassae</name>
    <name type="common">Fruit fly</name>
    <dbReference type="NCBI Taxonomy" id="7217"/>
    <lineage>
        <taxon>Eukaryota</taxon>
        <taxon>Metazoa</taxon>
        <taxon>Ecdysozoa</taxon>
        <taxon>Arthropoda</taxon>
        <taxon>Hexapoda</taxon>
        <taxon>Insecta</taxon>
        <taxon>Pterygota</taxon>
        <taxon>Neoptera</taxon>
        <taxon>Endopterygota</taxon>
        <taxon>Diptera</taxon>
        <taxon>Brachycera</taxon>
        <taxon>Muscomorpha</taxon>
        <taxon>Ephydroidea</taxon>
        <taxon>Drosophilidae</taxon>
        <taxon>Drosophila</taxon>
        <taxon>Sophophora</taxon>
    </lineage>
</organism>
<dbReference type="PROSITE" id="PS50089">
    <property type="entry name" value="ZF_RING_2"/>
    <property type="match status" value="1"/>
</dbReference>
<feature type="compositionally biased region" description="Basic and acidic residues" evidence="7">
    <location>
        <begin position="453"/>
        <end position="465"/>
    </location>
</feature>